<evidence type="ECO:0000313" key="4">
    <source>
        <dbReference type="Proteomes" id="UP001597307"/>
    </source>
</evidence>
<proteinExistence type="predicted"/>
<evidence type="ECO:0000313" key="3">
    <source>
        <dbReference type="EMBL" id="MFD1846468.1"/>
    </source>
</evidence>
<feature type="transmembrane region" description="Helical" evidence="2">
    <location>
        <begin position="123"/>
        <end position="146"/>
    </location>
</feature>
<organism evidence="3 4">
    <name type="scientific">Arthrobacter flavus</name>
    <dbReference type="NCBI Taxonomy" id="95172"/>
    <lineage>
        <taxon>Bacteria</taxon>
        <taxon>Bacillati</taxon>
        <taxon>Actinomycetota</taxon>
        <taxon>Actinomycetes</taxon>
        <taxon>Micrococcales</taxon>
        <taxon>Micrococcaceae</taxon>
        <taxon>Arthrobacter</taxon>
    </lineage>
</organism>
<dbReference type="Proteomes" id="UP001597307">
    <property type="component" value="Unassembled WGS sequence"/>
</dbReference>
<feature type="transmembrane region" description="Helical" evidence="2">
    <location>
        <begin position="30"/>
        <end position="48"/>
    </location>
</feature>
<feature type="transmembrane region" description="Helical" evidence="2">
    <location>
        <begin position="89"/>
        <end position="111"/>
    </location>
</feature>
<dbReference type="RefSeq" id="WP_343878760.1">
    <property type="nucleotide sequence ID" value="NZ_BAAAIJ010000027.1"/>
</dbReference>
<keyword evidence="2" id="KW-0472">Membrane</keyword>
<feature type="compositionally biased region" description="Basic and acidic residues" evidence="1">
    <location>
        <begin position="10"/>
        <end position="19"/>
    </location>
</feature>
<keyword evidence="2" id="KW-0812">Transmembrane</keyword>
<evidence type="ECO:0000256" key="1">
    <source>
        <dbReference type="SAM" id="MobiDB-lite"/>
    </source>
</evidence>
<protein>
    <submittedName>
        <fullName evidence="3">Uncharacterized protein</fullName>
    </submittedName>
</protein>
<name>A0ABW4Q6Z3_9MICC</name>
<keyword evidence="2" id="KW-1133">Transmembrane helix</keyword>
<sequence>MEAGRAHAFARPEKNDSTSRRRGFSSRKEASLLALWVVIGGLFMVAMLHRGADFWGGVGGIIIVGGLIVLLVVFLFSRANTRTVRPRHFNLVEGLAALWLGVGGGVSNQILGPAGSNEAEVSLGVAALAAIVLVLPLSACSVWLAARGR</sequence>
<reference evidence="4" key="1">
    <citation type="journal article" date="2019" name="Int. J. Syst. Evol. Microbiol.">
        <title>The Global Catalogue of Microorganisms (GCM) 10K type strain sequencing project: providing services to taxonomists for standard genome sequencing and annotation.</title>
        <authorList>
            <consortium name="The Broad Institute Genomics Platform"/>
            <consortium name="The Broad Institute Genome Sequencing Center for Infectious Disease"/>
            <person name="Wu L."/>
            <person name="Ma J."/>
        </authorList>
    </citation>
    <scope>NUCLEOTIDE SEQUENCE [LARGE SCALE GENOMIC DNA]</scope>
    <source>
        <strain evidence="4">JCM 11496</strain>
    </source>
</reference>
<accession>A0ABW4Q6Z3</accession>
<feature type="region of interest" description="Disordered" evidence="1">
    <location>
        <begin position="1"/>
        <end position="22"/>
    </location>
</feature>
<keyword evidence="4" id="KW-1185">Reference proteome</keyword>
<feature type="transmembrane region" description="Helical" evidence="2">
    <location>
        <begin position="54"/>
        <end position="77"/>
    </location>
</feature>
<comment type="caution">
    <text evidence="3">The sequence shown here is derived from an EMBL/GenBank/DDBJ whole genome shotgun (WGS) entry which is preliminary data.</text>
</comment>
<gene>
    <name evidence="3" type="ORF">ACFSFX_07650</name>
</gene>
<dbReference type="EMBL" id="JBHUGA010000016">
    <property type="protein sequence ID" value="MFD1846468.1"/>
    <property type="molecule type" value="Genomic_DNA"/>
</dbReference>
<evidence type="ECO:0000256" key="2">
    <source>
        <dbReference type="SAM" id="Phobius"/>
    </source>
</evidence>